<dbReference type="OrthoDB" id="6188167at2"/>
<keyword evidence="4" id="KW-1185">Reference proteome</keyword>
<accession>A0A418XVK9</accession>
<dbReference type="InterPro" id="IPR012434">
    <property type="entry name" value="DUF1631"/>
</dbReference>
<protein>
    <submittedName>
        <fullName evidence="3">DUF1631 domain-containing protein</fullName>
    </submittedName>
</protein>
<sequence>MSNVTKLKPVTGNAAPSQLPRPLEKVRDGYLKLVSAYLSDMLDGADDALYDLAEKETDNERERYFEAMRELRIQRAGLETGFRQSLVNQFQGMKPLSEAPSALDAPVDLDSLSLVNEDELETSVALDNMARRARNGCDEQMRVLTHRIEYLLEGKVSLSEKNNPLEPRKLMSAFNDGLEKLSIDIKARLIVLKLFEREVMAETGYMISEANKILIDAGVLPDMKSAPIAPARKPGNRSLGRSAEGGEGHAMGGGQMNDQMFGLLQELLVTMRGMQGGGVSPATGAGGAAAMNAPMAVMQNGVPYMNGAPVANPASVHQVSSDDLLGVLNRLQRVERSLDDQEGERVTLKEDLSEMLDTEHGEAIHALDQADDDVINLVSMLFDFILDDEGLPSDIKALLGRLQIPLLKVAITDKSFFSNDNHEARQLLNMLARAGCQWDPQQGIQDDLYQRINQAVHRIIDDFEDDASLFASLLQEFQHFFDGQKSRSEKVEQRVREAEEGKARAEHARQEVVAVLDKRMAGRKLPDVVVRLLRQGWQQVLYLTWLREGEQSADWQQHVKVVDAVVWSVLEHRDQAALEKLKALSPKLLKTLHDGLSRISYDEAETRQLLVSFRDVHQQLLKGLQTERVAVKAEETAEPEPEKASLPDNHFLVKKASQLAPGQWIELLDAEEPRRAKLAANIRAGLKLVFTNRRGIKVQEFSAYSLAVALHEGTAKLIEEGALFDRALEAVIGDLRKMQAGMQH</sequence>
<dbReference type="RefSeq" id="WP_022985011.1">
    <property type="nucleotide sequence ID" value="NZ_CAXGPP010000004.1"/>
</dbReference>
<name>A0A418XVK9_9GAMM</name>
<dbReference type="Proteomes" id="UP000283734">
    <property type="component" value="Unassembled WGS sequence"/>
</dbReference>
<feature type="region of interest" description="Disordered" evidence="2">
    <location>
        <begin position="1"/>
        <end position="21"/>
    </location>
</feature>
<comment type="caution">
    <text evidence="3">The sequence shown here is derived from an EMBL/GenBank/DDBJ whole genome shotgun (WGS) entry which is preliminary data.</text>
</comment>
<evidence type="ECO:0000313" key="4">
    <source>
        <dbReference type="Proteomes" id="UP000283734"/>
    </source>
</evidence>
<gene>
    <name evidence="3" type="ORF">D4A39_13250</name>
</gene>
<evidence type="ECO:0000256" key="1">
    <source>
        <dbReference type="SAM" id="Coils"/>
    </source>
</evidence>
<dbReference type="EMBL" id="QYYA01000004">
    <property type="protein sequence ID" value="RJG16781.1"/>
    <property type="molecule type" value="Genomic_DNA"/>
</dbReference>
<evidence type="ECO:0000256" key="2">
    <source>
        <dbReference type="SAM" id="MobiDB-lite"/>
    </source>
</evidence>
<feature type="coiled-coil region" evidence="1">
    <location>
        <begin position="331"/>
        <end position="358"/>
    </location>
</feature>
<feature type="region of interest" description="Disordered" evidence="2">
    <location>
        <begin position="227"/>
        <end position="255"/>
    </location>
</feature>
<evidence type="ECO:0000313" key="3">
    <source>
        <dbReference type="EMBL" id="RJG16781.1"/>
    </source>
</evidence>
<dbReference type="AlphaFoldDB" id="A0A418XVK9"/>
<feature type="compositionally biased region" description="Gly residues" evidence="2">
    <location>
        <begin position="243"/>
        <end position="255"/>
    </location>
</feature>
<dbReference type="Pfam" id="PF07793">
    <property type="entry name" value="DUF1631"/>
    <property type="match status" value="1"/>
</dbReference>
<reference evidence="3 4" key="1">
    <citation type="submission" date="2018-09" db="EMBL/GenBank/DDBJ databases">
        <title>Alcanivorax profundi sp. nov., isolated from 1000 m-depth seawater of the Mariana Trench.</title>
        <authorList>
            <person name="Liu J."/>
        </authorList>
    </citation>
    <scope>NUCLEOTIDE SEQUENCE [LARGE SCALE GENOMIC DNA]</scope>
    <source>
        <strain evidence="3 4">MTEO17</strain>
    </source>
</reference>
<proteinExistence type="predicted"/>
<organism evidence="3 4">
    <name type="scientific">Alcanivorax profundi</name>
    <dbReference type="NCBI Taxonomy" id="2338368"/>
    <lineage>
        <taxon>Bacteria</taxon>
        <taxon>Pseudomonadati</taxon>
        <taxon>Pseudomonadota</taxon>
        <taxon>Gammaproteobacteria</taxon>
        <taxon>Oceanospirillales</taxon>
        <taxon>Alcanivoracaceae</taxon>
        <taxon>Alcanivorax</taxon>
    </lineage>
</organism>
<keyword evidence="1" id="KW-0175">Coiled coil</keyword>